<gene>
    <name evidence="1" type="ORF">B4O97_13805</name>
</gene>
<name>A0A1Y1RWY7_9SPIO</name>
<proteinExistence type="predicted"/>
<comment type="caution">
    <text evidence="1">The sequence shown here is derived from an EMBL/GenBank/DDBJ whole genome shotgun (WGS) entry which is preliminary data.</text>
</comment>
<reference evidence="1 2" key="1">
    <citation type="submission" date="2017-03" db="EMBL/GenBank/DDBJ databases">
        <title>Draft Genome sequence of Marispirochaeta sp. strain JC444.</title>
        <authorList>
            <person name="Shivani Y."/>
            <person name="Subhash Y."/>
            <person name="Sasikala C."/>
            <person name="Ramana C."/>
        </authorList>
    </citation>
    <scope>NUCLEOTIDE SEQUENCE [LARGE SCALE GENOMIC DNA]</scope>
    <source>
        <strain evidence="1 2">JC444</strain>
    </source>
</reference>
<keyword evidence="2" id="KW-1185">Reference proteome</keyword>
<protein>
    <submittedName>
        <fullName evidence="1">Uncharacterized protein</fullName>
    </submittedName>
</protein>
<evidence type="ECO:0000313" key="1">
    <source>
        <dbReference type="EMBL" id="ORC34149.1"/>
    </source>
</evidence>
<dbReference type="AlphaFoldDB" id="A0A1Y1RWY7"/>
<dbReference type="EMBL" id="MWQY01000015">
    <property type="protein sequence ID" value="ORC34149.1"/>
    <property type="molecule type" value="Genomic_DNA"/>
</dbReference>
<dbReference type="Proteomes" id="UP000192343">
    <property type="component" value="Unassembled WGS sequence"/>
</dbReference>
<dbReference type="STRING" id="1963862.B4O97_13805"/>
<dbReference type="NCBIfam" id="NF045581">
    <property type="entry name" value="PG0541_fam"/>
    <property type="match status" value="1"/>
</dbReference>
<accession>A0A1Y1RWY7</accession>
<dbReference type="RefSeq" id="WP_083051673.1">
    <property type="nucleotide sequence ID" value="NZ_MWQY01000015.1"/>
</dbReference>
<sequence>MNRLEIIMDQTIEDIFLEHLYRRLPEVPFSLHRETLGNGASGPRMGTAVWPEENSLFVIYSAQRETDIVRSILREMRDAHPDNGLAAFVIPGAEELLENP</sequence>
<dbReference type="OrthoDB" id="350733at2"/>
<evidence type="ECO:0000313" key="2">
    <source>
        <dbReference type="Proteomes" id="UP000192343"/>
    </source>
</evidence>
<organism evidence="1 2">
    <name type="scientific">Marispirochaeta aestuarii</name>
    <dbReference type="NCBI Taxonomy" id="1963862"/>
    <lineage>
        <taxon>Bacteria</taxon>
        <taxon>Pseudomonadati</taxon>
        <taxon>Spirochaetota</taxon>
        <taxon>Spirochaetia</taxon>
        <taxon>Spirochaetales</taxon>
        <taxon>Spirochaetaceae</taxon>
        <taxon>Marispirochaeta</taxon>
    </lineage>
</organism>